<evidence type="ECO:0000313" key="3">
    <source>
        <dbReference type="Proteomes" id="UP000712281"/>
    </source>
</evidence>
<gene>
    <name evidence="2" type="ORF">F2Q68_00034041</name>
</gene>
<comment type="caution">
    <text evidence="2">The sequence shown here is derived from an EMBL/GenBank/DDBJ whole genome shotgun (WGS) entry which is preliminary data.</text>
</comment>
<dbReference type="EMBL" id="QGKW02001988">
    <property type="protein sequence ID" value="KAF2551954.1"/>
    <property type="molecule type" value="Genomic_DNA"/>
</dbReference>
<name>A0A8S9H548_BRACR</name>
<feature type="compositionally biased region" description="Basic and acidic residues" evidence="1">
    <location>
        <begin position="47"/>
        <end position="63"/>
    </location>
</feature>
<proteinExistence type="predicted"/>
<sequence>MAPLHPARQDSRDPSSSFPFQICCGQIRNRGLLRTQEPPSISLGSREPPEGQRKNKQRGREEASGSGRRLRPPGTHQSRCGPTTQNGATAIREGFSKVVQEILDQDRQTGQNQLLIEEMVQLKIQYQAGPVEVQNQASPIQFRSLVHNRPNHFNQRSRFNLHSNPVRSS</sequence>
<evidence type="ECO:0000256" key="1">
    <source>
        <dbReference type="SAM" id="MobiDB-lite"/>
    </source>
</evidence>
<organism evidence="2 3">
    <name type="scientific">Brassica cretica</name>
    <name type="common">Mustard</name>
    <dbReference type="NCBI Taxonomy" id="69181"/>
    <lineage>
        <taxon>Eukaryota</taxon>
        <taxon>Viridiplantae</taxon>
        <taxon>Streptophyta</taxon>
        <taxon>Embryophyta</taxon>
        <taxon>Tracheophyta</taxon>
        <taxon>Spermatophyta</taxon>
        <taxon>Magnoliopsida</taxon>
        <taxon>eudicotyledons</taxon>
        <taxon>Gunneridae</taxon>
        <taxon>Pentapetalae</taxon>
        <taxon>rosids</taxon>
        <taxon>malvids</taxon>
        <taxon>Brassicales</taxon>
        <taxon>Brassicaceae</taxon>
        <taxon>Brassiceae</taxon>
        <taxon>Brassica</taxon>
    </lineage>
</organism>
<accession>A0A8S9H548</accession>
<dbReference type="Proteomes" id="UP000712281">
    <property type="component" value="Unassembled WGS sequence"/>
</dbReference>
<protein>
    <submittedName>
        <fullName evidence="2">Uncharacterized protein</fullName>
    </submittedName>
</protein>
<reference evidence="2" key="1">
    <citation type="submission" date="2019-12" db="EMBL/GenBank/DDBJ databases">
        <title>Genome sequencing and annotation of Brassica cretica.</title>
        <authorList>
            <person name="Studholme D.J."/>
            <person name="Sarris P.F."/>
        </authorList>
    </citation>
    <scope>NUCLEOTIDE SEQUENCE</scope>
    <source>
        <strain evidence="2">PFS-001/15</strain>
        <tissue evidence="2">Leaf</tissue>
    </source>
</reference>
<dbReference type="AlphaFoldDB" id="A0A8S9H548"/>
<feature type="region of interest" description="Disordered" evidence="1">
    <location>
        <begin position="1"/>
        <end position="88"/>
    </location>
</feature>
<feature type="compositionally biased region" description="Polar residues" evidence="1">
    <location>
        <begin position="75"/>
        <end position="88"/>
    </location>
</feature>
<evidence type="ECO:0000313" key="2">
    <source>
        <dbReference type="EMBL" id="KAF2551954.1"/>
    </source>
</evidence>